<keyword evidence="5" id="KW-1185">Reference proteome</keyword>
<dbReference type="Pfam" id="PF13517">
    <property type="entry name" value="FG-GAP_3"/>
    <property type="match status" value="6"/>
</dbReference>
<evidence type="ECO:0000256" key="2">
    <source>
        <dbReference type="SAM" id="SignalP"/>
    </source>
</evidence>
<gene>
    <name evidence="4" type="ORF">AHMF7605_16260</name>
</gene>
<protein>
    <submittedName>
        <fullName evidence="4">RNA-binding protein</fullName>
    </submittedName>
</protein>
<dbReference type="Gene3D" id="2.130.10.130">
    <property type="entry name" value="Integrin alpha, N-terminal"/>
    <property type="match status" value="3"/>
</dbReference>
<evidence type="ECO:0000313" key="4">
    <source>
        <dbReference type="EMBL" id="PSR54946.1"/>
    </source>
</evidence>
<dbReference type="EMBL" id="PYFT01000001">
    <property type="protein sequence ID" value="PSR54946.1"/>
    <property type="molecule type" value="Genomic_DNA"/>
</dbReference>
<accession>A0A2T2YHE4</accession>
<dbReference type="InterPro" id="IPR013517">
    <property type="entry name" value="FG-GAP"/>
</dbReference>
<dbReference type="PROSITE" id="PS51257">
    <property type="entry name" value="PROKAR_LIPOPROTEIN"/>
    <property type="match status" value="1"/>
</dbReference>
<dbReference type="PANTHER" id="PTHR16026">
    <property type="entry name" value="CARTILAGE ACIDIC PROTEIN 1"/>
    <property type="match status" value="1"/>
</dbReference>
<dbReference type="InterPro" id="IPR011519">
    <property type="entry name" value="UnbV_ASPIC"/>
</dbReference>
<dbReference type="InterPro" id="IPR028994">
    <property type="entry name" value="Integrin_alpha_N"/>
</dbReference>
<dbReference type="AlphaFoldDB" id="A0A2T2YHE4"/>
<evidence type="ECO:0000313" key="5">
    <source>
        <dbReference type="Proteomes" id="UP000240357"/>
    </source>
</evidence>
<organism evidence="4 5">
    <name type="scientific">Adhaeribacter arboris</name>
    <dbReference type="NCBI Taxonomy" id="2072846"/>
    <lineage>
        <taxon>Bacteria</taxon>
        <taxon>Pseudomonadati</taxon>
        <taxon>Bacteroidota</taxon>
        <taxon>Cytophagia</taxon>
        <taxon>Cytophagales</taxon>
        <taxon>Hymenobacteraceae</taxon>
        <taxon>Adhaeribacter</taxon>
    </lineage>
</organism>
<sequence length="1182" mass="131180">MNKVSIWVLAIFCLTASSCQKKAETLFSQLSPEDTGITFSNRIFESDSLNILTEEYIYNGGGVAIGDFNSDGLDDVYFTGNMVPNKLYLNQGNFKFKDITATAGVTGNGKWSSGIAVVDINQDGRLDLYVCATIKKNPRDRANMLFVNQGNNANGEPVFKDLASQYGIADTGYSTNAAFFDYDRDGDLDLYVLTNVQNASIPTVYRPKVNDGTSPNNDRLYRNNGNGTFTNVSQAAGIVYEGYGLGLAISDLNLDGWPDIYVTNDYLSDDVLYINNHNGTFTNRKHEYIKHTSFSAMGNSVADINNDGLVDILAVDMLPENNKRKKLLMKDNNYAVYFYNKQYNYDFQYVRNTLQLNNGPGPNGAPSFSEIGQLSGVYQTDWSWTPLLADFDNDGLRDIIITNGFPKDVTDRDFAIYRSGPVSQVANLQAIVDSIPVIKIPNYAYQNNGNLTFADKTKDWGLGTPSFSNGAAYADLDNDGDLDLVVNNINDSAFVYQNQLYTAKKSTGKSHYLRLKFEGEKPNWQGVDAKVSLFYNQGKKQYYENTVYRGFLSSVENKAHFGLGNATHIDSLKVTWPDGKVQVLRNVKTDQVLTLKQNQARPTANEPIINPTNSLIFQETAALHGIQYRHQEDDKIDFNIQKTLPHKYTQAGPGLAVGDINGDNLDDFYVGGSAGKNGTFFLQQPTGKFKASTTNYPTPKVEEDMGMLFLDVDNDSDLDLYVASGSYEFPENSPKLQDRLYLNNGKGQFTLDSEALPALRTSKSCVKAADFDRDGDLDLFVGGRVIPGKYPLAPPSYILRNEGGRFIDATPQVCPALTQLGMISDALWSDFDNDGQVDLVIAGEWMPVTFLKNTKGKLQNVTNTSGVQNQTGWWNSLTAGDFDNDGDMDYVAGNLGLNSNYCARPNQPLQVIAKDFDKNGSIDPVLSCYLKSEDGQMRPYPMHTRDDLNAQMPRTRSIFARYGKYAMATIDEIIPAQEREGATIMQATHFASSYLENLGQGKFKISELPQAAQFAPVYGMVAEDVNQDGNLDLLLVGNDYSTEVFTGNYDALIGLYLQGNGKGKFKPMTVSESGFFVNGDAKGMAQLYTGQGEKLTLVTQNQDSLKVWQVTKTTNKPTGKIITLQPMDAVAEITYRNGRKQRVEFYYGHTYLSQSARKLRWQPDMAAIEMKDFSGRSRKLTF</sequence>
<proteinExistence type="predicted"/>
<dbReference type="Pfam" id="PF07593">
    <property type="entry name" value="UnbV_ASPIC"/>
    <property type="match status" value="1"/>
</dbReference>
<dbReference type="SUPFAM" id="SSF69318">
    <property type="entry name" value="Integrin alpha N-terminal domain"/>
    <property type="match status" value="3"/>
</dbReference>
<dbReference type="Proteomes" id="UP000240357">
    <property type="component" value="Unassembled WGS sequence"/>
</dbReference>
<dbReference type="RefSeq" id="WP_106931106.1">
    <property type="nucleotide sequence ID" value="NZ_PYFT01000001.1"/>
</dbReference>
<name>A0A2T2YHE4_9BACT</name>
<dbReference type="InterPro" id="IPR027039">
    <property type="entry name" value="Crtac1"/>
</dbReference>
<comment type="caution">
    <text evidence="4">The sequence shown here is derived from an EMBL/GenBank/DDBJ whole genome shotgun (WGS) entry which is preliminary data.</text>
</comment>
<reference evidence="4 5" key="1">
    <citation type="submission" date="2018-03" db="EMBL/GenBank/DDBJ databases">
        <title>Adhaeribacter sp. HMF7605 Genome sequencing and assembly.</title>
        <authorList>
            <person name="Kang H."/>
            <person name="Kang J."/>
            <person name="Cha I."/>
            <person name="Kim H."/>
            <person name="Joh K."/>
        </authorList>
    </citation>
    <scope>NUCLEOTIDE SEQUENCE [LARGE SCALE GENOMIC DNA]</scope>
    <source>
        <strain evidence="4 5">HMF7605</strain>
    </source>
</reference>
<dbReference type="PANTHER" id="PTHR16026:SF0">
    <property type="entry name" value="CARTILAGE ACIDIC PROTEIN 1"/>
    <property type="match status" value="1"/>
</dbReference>
<feature type="signal peptide" evidence="2">
    <location>
        <begin position="1"/>
        <end position="23"/>
    </location>
</feature>
<evidence type="ECO:0000259" key="3">
    <source>
        <dbReference type="Pfam" id="PF07593"/>
    </source>
</evidence>
<evidence type="ECO:0000256" key="1">
    <source>
        <dbReference type="ARBA" id="ARBA00022729"/>
    </source>
</evidence>
<feature type="domain" description="ASPIC/UnbV" evidence="3">
    <location>
        <begin position="526"/>
        <end position="594"/>
    </location>
</feature>
<keyword evidence="1 2" id="KW-0732">Signal</keyword>
<dbReference type="OrthoDB" id="1488345at2"/>
<feature type="chain" id="PRO_5015767663" evidence="2">
    <location>
        <begin position="24"/>
        <end position="1182"/>
    </location>
</feature>